<dbReference type="InterPro" id="IPR029016">
    <property type="entry name" value="GAF-like_dom_sf"/>
</dbReference>
<dbReference type="Proteomes" id="UP000095185">
    <property type="component" value="Chromosome"/>
</dbReference>
<name>A0A1D8D761_CHLLM</name>
<dbReference type="InterPro" id="IPR052162">
    <property type="entry name" value="Sensor_kinase/Photoreceptor"/>
</dbReference>
<feature type="domain" description="PAC" evidence="11">
    <location>
        <begin position="825"/>
        <end position="876"/>
    </location>
</feature>
<feature type="modified residue" description="4-aspartylphosphate" evidence="6">
    <location>
        <position position="1325"/>
    </location>
</feature>
<feature type="domain" description="Histidine kinase" evidence="8">
    <location>
        <begin position="1031"/>
        <end position="1254"/>
    </location>
</feature>
<feature type="domain" description="PAC" evidence="11">
    <location>
        <begin position="108"/>
        <end position="161"/>
    </location>
</feature>
<dbReference type="Gene3D" id="3.30.450.20">
    <property type="entry name" value="PAS domain"/>
    <property type="match status" value="5"/>
</dbReference>
<evidence type="ECO:0000256" key="4">
    <source>
        <dbReference type="ARBA" id="ARBA00022679"/>
    </source>
</evidence>
<dbReference type="Pfam" id="PF13185">
    <property type="entry name" value="GAF_2"/>
    <property type="match status" value="1"/>
</dbReference>
<dbReference type="InterPro" id="IPR003594">
    <property type="entry name" value="HATPase_dom"/>
</dbReference>
<evidence type="ECO:0000259" key="10">
    <source>
        <dbReference type="PROSITE" id="PS50112"/>
    </source>
</evidence>
<evidence type="ECO:0000256" key="5">
    <source>
        <dbReference type="ARBA" id="ARBA00022777"/>
    </source>
</evidence>
<dbReference type="InterPro" id="IPR003018">
    <property type="entry name" value="GAF"/>
</dbReference>
<sequence>MNDNNAMNASSNDNEAKISHLEAENAVLKKELNRLSLVVEGTKAGYWDWDIQTGLVTTNSAWVEMIGYTAEELGQVTIATWENFSHPEDLREATARIESHFRGETDFYEAEVRMRHKSGHWIWILDRGKVFERDGEGKPLRMAGSHQDITARKRAEQKLREERNLFLEGPVTVFKWLNSEGYPTEYVSPNVIMLTGYPPSDFTSGIIGYTDIVHPDDLDRILHEITVFFANPECTSFEQEYRIIRKDGQIAWIYDFTTIIRDEKGQITSFEGYVLDNTIRKHSEQEVAYNRRFERLISTLANEFISASAEEIDAMIDKALQSIGEFVRADRSYIFQYYDNLKLMDNTHEWCAEGIEPQIEILQQLPTAEFEWSTKKITVGEVIIVPRVSELPDEAATEREILEQQDIQSLILIPLVSGNVPFGYIGFDAVREERQWPASSASILALAGGIIANALQRQQVEHLIQSELDLALKLSASNSFEETIQHCLQTAMEISEMDSGAVYLLDESENSLNLFHWVGLSEALLGEMTQFTHDTPEYQLTTSGKAVYSDENPAFSDKLKNSLMKEGLKCFAILPVFSKKRPVATFNIGSHTLDHVPEFALKALETVTSHVGAAIMQARHEERVGTVNRNLETLFESIDDMLFILAEDGSIIHANSATVSSLGYSLDELRTMNVLEVHPPELREQARQRVEAMLVGTETLCHIPLLMKSGETIPVETKITHGVWDGKPVLFGITRDVSERVKSQAALVESERKFRELTEYLPFPLFETNLQGVVNYINLSGMEFFDVSPEEVEHGISAFSFCWPENLELAVANQQKIFDPGYLPKGNEYTIVMRDGRRLPLLLYNTPIRKEGKFAGMRTTVVDLTELKQAEAAMRESALQKRVSEEFRSIINNIPGLVYHLSEDNRARLLSSGVQPWSQILIQANGIESLDDAIAFVHAEDRQLVADTFKKLRTNQTSTTIMFRIPLPGNEFKWVENRSTSVFSDDGCFTGIDGILFDVTDRVQAQEENQQLQANLQKTQRLETIGTLAGGIAHDFNNILSPILGYAEMGVVMMPEESKAHEFFKQIMLASERAQNLVSQILTFSRSEESESVVVNMQSIVEEAMKLLRPTIPSTISIQTRFRESGNVLADPTQLHQVIVNLCTNAFQAMTESGGEIAIELGEVAPDREFQKKHPKLKGERYMQLSVADTGHGMDATTLERVFEPFFTTKPVNKGTGLGLSVVHGIVTSLGGDITAESAPGNGSLCRVFLPVIDEEATKRQTDLAPVEKQDATRVLFVDDELAAAEVMRVMMGHLGFNIITLNSPIEALAAFRKDPEAFDLVITDLTMPEMTGIELARNLHELNPRLRMIMMTGYGKTIDNPASLSRYGLRKLLKKPVRLNKLAEAIREVMSGSAHL</sequence>
<dbReference type="SMART" id="SM00086">
    <property type="entry name" value="PAC"/>
    <property type="match status" value="4"/>
</dbReference>
<dbReference type="SMART" id="SM00091">
    <property type="entry name" value="PAS"/>
    <property type="match status" value="5"/>
</dbReference>
<dbReference type="SUPFAM" id="SSF55874">
    <property type="entry name" value="ATPase domain of HSP90 chaperone/DNA topoisomerase II/histidine kinase"/>
    <property type="match status" value="1"/>
</dbReference>
<keyword evidence="12" id="KW-0413">Isomerase</keyword>
<comment type="catalytic activity">
    <reaction evidence="1">
        <text>ATP + protein L-histidine = ADP + protein N-phospho-L-histidine.</text>
        <dbReference type="EC" id="2.7.13.3"/>
    </reaction>
</comment>
<dbReference type="Pfam" id="PF08448">
    <property type="entry name" value="PAS_4"/>
    <property type="match status" value="1"/>
</dbReference>
<dbReference type="Gene3D" id="1.10.287.130">
    <property type="match status" value="1"/>
</dbReference>
<keyword evidence="4" id="KW-0808">Transferase</keyword>
<keyword evidence="7" id="KW-0175">Coiled coil</keyword>
<feature type="domain" description="PAC" evidence="11">
    <location>
        <begin position="237"/>
        <end position="289"/>
    </location>
</feature>
<dbReference type="InterPro" id="IPR011006">
    <property type="entry name" value="CheY-like_superfamily"/>
</dbReference>
<evidence type="ECO:0000256" key="6">
    <source>
        <dbReference type="PROSITE-ProRule" id="PRU00169"/>
    </source>
</evidence>
<dbReference type="Gene3D" id="3.30.565.10">
    <property type="entry name" value="Histidine kinase-like ATPase, C-terminal domain"/>
    <property type="match status" value="1"/>
</dbReference>
<dbReference type="SMART" id="SM00387">
    <property type="entry name" value="HATPase_c"/>
    <property type="match status" value="1"/>
</dbReference>
<dbReference type="SMART" id="SM00388">
    <property type="entry name" value="HisKA"/>
    <property type="match status" value="1"/>
</dbReference>
<organism evidence="12 13">
    <name type="scientific">Chlorobaculum limnaeum</name>
    <dbReference type="NCBI Taxonomy" id="274537"/>
    <lineage>
        <taxon>Bacteria</taxon>
        <taxon>Pseudomonadati</taxon>
        <taxon>Chlorobiota</taxon>
        <taxon>Chlorobiia</taxon>
        <taxon>Chlorobiales</taxon>
        <taxon>Chlorobiaceae</taxon>
        <taxon>Chlorobaculum</taxon>
    </lineage>
</organism>
<feature type="domain" description="Response regulatory" evidence="9">
    <location>
        <begin position="1274"/>
        <end position="1391"/>
    </location>
</feature>
<dbReference type="SUPFAM" id="SSF55785">
    <property type="entry name" value="PYP-like sensor domain (PAS domain)"/>
    <property type="match status" value="5"/>
</dbReference>
<evidence type="ECO:0000259" key="11">
    <source>
        <dbReference type="PROSITE" id="PS50113"/>
    </source>
</evidence>
<dbReference type="PANTHER" id="PTHR43304">
    <property type="entry name" value="PHYTOCHROME-LIKE PROTEIN CPH1"/>
    <property type="match status" value="1"/>
</dbReference>
<dbReference type="SMART" id="SM00065">
    <property type="entry name" value="GAF"/>
    <property type="match status" value="2"/>
</dbReference>
<evidence type="ECO:0000313" key="12">
    <source>
        <dbReference type="EMBL" id="AOS83439.1"/>
    </source>
</evidence>
<evidence type="ECO:0000256" key="1">
    <source>
        <dbReference type="ARBA" id="ARBA00000085"/>
    </source>
</evidence>
<feature type="domain" description="PAS" evidence="10">
    <location>
        <begin position="627"/>
        <end position="697"/>
    </location>
</feature>
<dbReference type="OrthoDB" id="9783713at2"/>
<dbReference type="CDD" id="cd00130">
    <property type="entry name" value="PAS"/>
    <property type="match status" value="4"/>
</dbReference>
<evidence type="ECO:0000256" key="7">
    <source>
        <dbReference type="SAM" id="Coils"/>
    </source>
</evidence>
<dbReference type="InterPro" id="IPR036890">
    <property type="entry name" value="HATPase_C_sf"/>
</dbReference>
<dbReference type="PROSITE" id="PS50109">
    <property type="entry name" value="HIS_KIN"/>
    <property type="match status" value="1"/>
</dbReference>
<proteinExistence type="predicted"/>
<dbReference type="CDD" id="cd00082">
    <property type="entry name" value="HisKA"/>
    <property type="match status" value="1"/>
</dbReference>
<dbReference type="Pfam" id="PF13426">
    <property type="entry name" value="PAS_9"/>
    <property type="match status" value="1"/>
</dbReference>
<dbReference type="InterPro" id="IPR035965">
    <property type="entry name" value="PAS-like_dom_sf"/>
</dbReference>
<dbReference type="PROSITE" id="PS50112">
    <property type="entry name" value="PAS"/>
    <property type="match status" value="4"/>
</dbReference>
<dbReference type="InterPro" id="IPR013656">
    <property type="entry name" value="PAS_4"/>
</dbReference>
<keyword evidence="5" id="KW-0418">Kinase</keyword>
<dbReference type="GO" id="GO:0000155">
    <property type="term" value="F:phosphorelay sensor kinase activity"/>
    <property type="evidence" value="ECO:0007669"/>
    <property type="project" value="InterPro"/>
</dbReference>
<dbReference type="CDD" id="cd17546">
    <property type="entry name" value="REC_hyHK_CKI1_RcsC-like"/>
    <property type="match status" value="1"/>
</dbReference>
<dbReference type="NCBIfam" id="TIGR00229">
    <property type="entry name" value="sensory_box"/>
    <property type="match status" value="4"/>
</dbReference>
<dbReference type="InterPro" id="IPR004358">
    <property type="entry name" value="Sig_transdc_His_kin-like_C"/>
</dbReference>
<dbReference type="Gene3D" id="3.40.50.2300">
    <property type="match status" value="1"/>
</dbReference>
<feature type="domain" description="PAC" evidence="11">
    <location>
        <begin position="959"/>
        <end position="1011"/>
    </location>
</feature>
<dbReference type="EMBL" id="CP017305">
    <property type="protein sequence ID" value="AOS83439.1"/>
    <property type="molecule type" value="Genomic_DNA"/>
</dbReference>
<dbReference type="STRING" id="274537.BIU88_04340"/>
<dbReference type="PANTHER" id="PTHR43304:SF1">
    <property type="entry name" value="PAC DOMAIN-CONTAINING PROTEIN"/>
    <property type="match status" value="1"/>
</dbReference>
<dbReference type="SUPFAM" id="SSF55781">
    <property type="entry name" value="GAF domain-like"/>
    <property type="match status" value="2"/>
</dbReference>
<dbReference type="InterPro" id="IPR036097">
    <property type="entry name" value="HisK_dim/P_sf"/>
</dbReference>
<dbReference type="RefSeq" id="WP_069809157.1">
    <property type="nucleotide sequence ID" value="NZ_CP017305.1"/>
</dbReference>
<dbReference type="Pfam" id="PF00512">
    <property type="entry name" value="HisKA"/>
    <property type="match status" value="1"/>
</dbReference>
<dbReference type="Pfam" id="PF01590">
    <property type="entry name" value="GAF"/>
    <property type="match status" value="1"/>
</dbReference>
<keyword evidence="13" id="KW-1185">Reference proteome</keyword>
<evidence type="ECO:0000259" key="9">
    <source>
        <dbReference type="PROSITE" id="PS50110"/>
    </source>
</evidence>
<dbReference type="PROSITE" id="PS50113">
    <property type="entry name" value="PAC"/>
    <property type="match status" value="4"/>
</dbReference>
<dbReference type="GO" id="GO:0016853">
    <property type="term" value="F:isomerase activity"/>
    <property type="evidence" value="ECO:0007669"/>
    <property type="project" value="UniProtKB-KW"/>
</dbReference>
<dbReference type="Pfam" id="PF02518">
    <property type="entry name" value="HATPase_c"/>
    <property type="match status" value="1"/>
</dbReference>
<dbReference type="PRINTS" id="PR00344">
    <property type="entry name" value="BCTRLSENSOR"/>
</dbReference>
<dbReference type="Pfam" id="PF08447">
    <property type="entry name" value="PAS_3"/>
    <property type="match status" value="3"/>
</dbReference>
<dbReference type="EC" id="2.7.13.3" evidence="2"/>
<feature type="domain" description="PAS" evidence="10">
    <location>
        <begin position="31"/>
        <end position="104"/>
    </location>
</feature>
<reference evidence="12" key="1">
    <citation type="submission" date="2016-09" db="EMBL/GenBank/DDBJ databases">
        <title>Genome sequence of Chlorobaculum limnaeum.</title>
        <authorList>
            <person name="Liu Z."/>
            <person name="Tank M."/>
            <person name="Bryant D.A."/>
        </authorList>
    </citation>
    <scope>NUCLEOTIDE SEQUENCE [LARGE SCALE GENOMIC DNA]</scope>
    <source>
        <strain evidence="12">DSM 1677</strain>
    </source>
</reference>
<dbReference type="SUPFAM" id="SSF47384">
    <property type="entry name" value="Homodimeric domain of signal transducing histidine kinase"/>
    <property type="match status" value="1"/>
</dbReference>
<evidence type="ECO:0000256" key="3">
    <source>
        <dbReference type="ARBA" id="ARBA00022553"/>
    </source>
</evidence>
<dbReference type="InterPro" id="IPR013655">
    <property type="entry name" value="PAS_fold_3"/>
</dbReference>
<evidence type="ECO:0000259" key="8">
    <source>
        <dbReference type="PROSITE" id="PS50109"/>
    </source>
</evidence>
<feature type="coiled-coil region" evidence="7">
    <location>
        <begin position="11"/>
        <end position="38"/>
    </location>
</feature>
<dbReference type="SUPFAM" id="SSF52172">
    <property type="entry name" value="CheY-like"/>
    <property type="match status" value="1"/>
</dbReference>
<dbReference type="InterPro" id="IPR001789">
    <property type="entry name" value="Sig_transdc_resp-reg_receiver"/>
</dbReference>
<keyword evidence="3 6" id="KW-0597">Phosphoprotein</keyword>
<feature type="domain" description="PAS" evidence="10">
    <location>
        <begin position="750"/>
        <end position="821"/>
    </location>
</feature>
<dbReference type="InterPro" id="IPR005467">
    <property type="entry name" value="His_kinase_dom"/>
</dbReference>
<dbReference type="InterPro" id="IPR001610">
    <property type="entry name" value="PAC"/>
</dbReference>
<dbReference type="Gene3D" id="3.30.450.40">
    <property type="match status" value="2"/>
</dbReference>
<dbReference type="InterPro" id="IPR003661">
    <property type="entry name" value="HisK_dim/P_dom"/>
</dbReference>
<dbReference type="SMART" id="SM00448">
    <property type="entry name" value="REC"/>
    <property type="match status" value="1"/>
</dbReference>
<evidence type="ECO:0000313" key="13">
    <source>
        <dbReference type="Proteomes" id="UP000095185"/>
    </source>
</evidence>
<dbReference type="Pfam" id="PF00072">
    <property type="entry name" value="Response_reg"/>
    <property type="match status" value="1"/>
</dbReference>
<protein>
    <recommendedName>
        <fullName evidence="2">histidine kinase</fullName>
        <ecNumber evidence="2">2.7.13.3</ecNumber>
    </recommendedName>
</protein>
<evidence type="ECO:0000256" key="2">
    <source>
        <dbReference type="ARBA" id="ARBA00012438"/>
    </source>
</evidence>
<dbReference type="InterPro" id="IPR000700">
    <property type="entry name" value="PAS-assoc_C"/>
</dbReference>
<accession>A0A1D8D761</accession>
<dbReference type="PROSITE" id="PS50110">
    <property type="entry name" value="RESPONSE_REGULATORY"/>
    <property type="match status" value="1"/>
</dbReference>
<dbReference type="KEGG" id="clz:BIU88_04340"/>
<dbReference type="InterPro" id="IPR000014">
    <property type="entry name" value="PAS"/>
</dbReference>
<gene>
    <name evidence="12" type="ORF">BIU88_04340</name>
</gene>
<feature type="domain" description="PAS" evidence="10">
    <location>
        <begin position="177"/>
        <end position="232"/>
    </location>
</feature>